<organism evidence="1 2">
    <name type="scientific">Mesorhizobium hungaricum</name>
    <dbReference type="NCBI Taxonomy" id="1566387"/>
    <lineage>
        <taxon>Bacteria</taxon>
        <taxon>Pseudomonadati</taxon>
        <taxon>Pseudomonadota</taxon>
        <taxon>Alphaproteobacteria</taxon>
        <taxon>Hyphomicrobiales</taxon>
        <taxon>Phyllobacteriaceae</taxon>
        <taxon>Mesorhizobium</taxon>
    </lineage>
</organism>
<evidence type="ECO:0000313" key="1">
    <source>
        <dbReference type="EMBL" id="OCX20681.1"/>
    </source>
</evidence>
<dbReference type="AlphaFoldDB" id="A0A1C2E101"/>
<accession>A0A1C2E101</accession>
<name>A0A1C2E101_9HYPH</name>
<sequence length="65" mass="7058">MTPGGCPTLTDVEDPFLGLLDQLVETLKISIAALENLFLDALRVAGDLVVRIKLWLRTATPPRGI</sequence>
<dbReference type="Proteomes" id="UP000094412">
    <property type="component" value="Unassembled WGS sequence"/>
</dbReference>
<comment type="caution">
    <text evidence="1">The sequence shown here is derived from an EMBL/GenBank/DDBJ whole genome shotgun (WGS) entry which is preliminary data.</text>
</comment>
<gene>
    <name evidence="1" type="ORF">QV13_08370</name>
</gene>
<keyword evidence="2" id="KW-1185">Reference proteome</keyword>
<evidence type="ECO:0000313" key="2">
    <source>
        <dbReference type="Proteomes" id="UP000094412"/>
    </source>
</evidence>
<reference evidence="1 2" key="1">
    <citation type="submission" date="2016-08" db="EMBL/GenBank/DDBJ databases">
        <title>Whole genome sequence of Mesorhizobium sp. strain UASWS1009 isolated from industrial sewage.</title>
        <authorList>
            <person name="Crovadore J."/>
            <person name="Calmin G."/>
            <person name="Chablais R."/>
            <person name="Cochard B."/>
            <person name="Lefort F."/>
        </authorList>
    </citation>
    <scope>NUCLEOTIDE SEQUENCE [LARGE SCALE GENOMIC DNA]</scope>
    <source>
        <strain evidence="1 2">UASWS1009</strain>
    </source>
</reference>
<proteinExistence type="predicted"/>
<dbReference type="EMBL" id="MDEO01000029">
    <property type="protein sequence ID" value="OCX20681.1"/>
    <property type="molecule type" value="Genomic_DNA"/>
</dbReference>
<protein>
    <submittedName>
        <fullName evidence="1">Uncharacterized protein</fullName>
    </submittedName>
</protein>